<gene>
    <name evidence="2" type="ORF">ACFPOE_17155</name>
</gene>
<dbReference type="InterPro" id="IPR037401">
    <property type="entry name" value="SnoaL-like"/>
</dbReference>
<name>A0ABW0NJM4_9BURK</name>
<evidence type="ECO:0000313" key="2">
    <source>
        <dbReference type="EMBL" id="MFC5499277.1"/>
    </source>
</evidence>
<organism evidence="2 3">
    <name type="scientific">Caenimonas terrae</name>
    <dbReference type="NCBI Taxonomy" id="696074"/>
    <lineage>
        <taxon>Bacteria</taxon>
        <taxon>Pseudomonadati</taxon>
        <taxon>Pseudomonadota</taxon>
        <taxon>Betaproteobacteria</taxon>
        <taxon>Burkholderiales</taxon>
        <taxon>Comamonadaceae</taxon>
        <taxon>Caenimonas</taxon>
    </lineage>
</organism>
<dbReference type="SUPFAM" id="SSF54427">
    <property type="entry name" value="NTF2-like"/>
    <property type="match status" value="1"/>
</dbReference>
<evidence type="ECO:0000259" key="1">
    <source>
        <dbReference type="Pfam" id="PF13577"/>
    </source>
</evidence>
<dbReference type="Pfam" id="PF13577">
    <property type="entry name" value="SnoaL_4"/>
    <property type="match status" value="1"/>
</dbReference>
<accession>A0ABW0NJM4</accession>
<evidence type="ECO:0000313" key="3">
    <source>
        <dbReference type="Proteomes" id="UP001596037"/>
    </source>
</evidence>
<dbReference type="InterPro" id="IPR032710">
    <property type="entry name" value="NTF2-like_dom_sf"/>
</dbReference>
<comment type="caution">
    <text evidence="2">The sequence shown here is derived from an EMBL/GenBank/DDBJ whole genome shotgun (WGS) entry which is preliminary data.</text>
</comment>
<dbReference type="Proteomes" id="UP001596037">
    <property type="component" value="Unassembled WGS sequence"/>
</dbReference>
<keyword evidence="3" id="KW-1185">Reference proteome</keyword>
<dbReference type="RefSeq" id="WP_376851495.1">
    <property type="nucleotide sequence ID" value="NZ_JBHSMF010000009.1"/>
</dbReference>
<sequence length="159" mass="17578">MKTTGESGAGRIGAMTQELLALRYELEAFTIDFWHEVDIQGGGRAAACYLDDGVFATSVREYRGRAELDAFYARRRHWEPRVSIHVVSNFRIDAVDAGAARCGYILGLFAADGEPVLPSGPPVMLGTVEEVLVRQQDGSWRYASRRVLPLFRDGTPTRG</sequence>
<dbReference type="EMBL" id="JBHSMF010000009">
    <property type="protein sequence ID" value="MFC5499277.1"/>
    <property type="molecule type" value="Genomic_DNA"/>
</dbReference>
<dbReference type="Gene3D" id="3.10.450.50">
    <property type="match status" value="1"/>
</dbReference>
<dbReference type="CDD" id="cd00531">
    <property type="entry name" value="NTF2_like"/>
    <property type="match status" value="1"/>
</dbReference>
<proteinExistence type="predicted"/>
<reference evidence="3" key="1">
    <citation type="journal article" date="2019" name="Int. J. Syst. Evol. Microbiol.">
        <title>The Global Catalogue of Microorganisms (GCM) 10K type strain sequencing project: providing services to taxonomists for standard genome sequencing and annotation.</title>
        <authorList>
            <consortium name="The Broad Institute Genomics Platform"/>
            <consortium name="The Broad Institute Genome Sequencing Center for Infectious Disease"/>
            <person name="Wu L."/>
            <person name="Ma J."/>
        </authorList>
    </citation>
    <scope>NUCLEOTIDE SEQUENCE [LARGE SCALE GENOMIC DNA]</scope>
    <source>
        <strain evidence="3">CCUG 57401</strain>
    </source>
</reference>
<feature type="domain" description="SnoaL-like" evidence="1">
    <location>
        <begin position="27"/>
        <end position="146"/>
    </location>
</feature>
<protein>
    <submittedName>
        <fullName evidence="2">Nuclear transport factor 2 family protein</fullName>
    </submittedName>
</protein>